<keyword evidence="1" id="KW-0472">Membrane</keyword>
<accession>A0A1W6QYA5</accession>
<organism evidence="2">
    <name type="scientific">Enterococcus faecalis</name>
    <name type="common">Streptococcus faecalis</name>
    <dbReference type="NCBI Taxonomy" id="1351"/>
    <lineage>
        <taxon>Bacteria</taxon>
        <taxon>Bacillati</taxon>
        <taxon>Bacillota</taxon>
        <taxon>Bacilli</taxon>
        <taxon>Lactobacillales</taxon>
        <taxon>Enterococcaceae</taxon>
        <taxon>Enterococcus</taxon>
    </lineage>
</organism>
<feature type="transmembrane region" description="Helical" evidence="1">
    <location>
        <begin position="12"/>
        <end position="31"/>
    </location>
</feature>
<feature type="transmembrane region" description="Helical" evidence="1">
    <location>
        <begin position="81"/>
        <end position="99"/>
    </location>
</feature>
<evidence type="ECO:0000256" key="1">
    <source>
        <dbReference type="SAM" id="Phobius"/>
    </source>
</evidence>
<feature type="transmembrane region" description="Helical" evidence="1">
    <location>
        <begin position="208"/>
        <end position="228"/>
    </location>
</feature>
<dbReference type="RefSeq" id="WP_172689750.1">
    <property type="nucleotide sequence ID" value="NZ_KY303941.1"/>
</dbReference>
<feature type="transmembrane region" description="Helical" evidence="1">
    <location>
        <begin position="234"/>
        <end position="259"/>
    </location>
</feature>
<proteinExistence type="predicted"/>
<reference evidence="2" key="1">
    <citation type="submission" date="2016-12" db="EMBL/GenBank/DDBJ databases">
        <title>Characterization of a Plasmid Isolated from Enterococcus faecalis found in the Fecal Material of a Blue Whale.</title>
        <authorList>
            <person name="McLaughlin R."/>
        </authorList>
    </citation>
    <scope>NUCLEOTIDE SEQUENCE</scope>
    <source>
        <strain evidence="2">3</strain>
        <plasmid evidence="2">pGTC3</plasmid>
    </source>
</reference>
<feature type="transmembrane region" description="Helical" evidence="1">
    <location>
        <begin position="105"/>
        <end position="122"/>
    </location>
</feature>
<geneLocation type="plasmid" evidence="2">
    <name>pGTC3</name>
</geneLocation>
<sequence>MKYWYQQYVVERVFNMVVNVCIFFALADVGMEGWQSMNAMTISFGQETFGVGRYIRLIYAFLVCVYLLSHFIKEQGSLLKLLTPITNVFISWALIGIVGGLSESVWHKLLPITSLLIIYCLWQQVIKLSDEELAQKLITSYRSTEEKTYFQLVREKRVYTLSKDKGSLTEQEKLVPRKIELAFKVKYFPSFLPFLVERTPSKEKEVPFLWLGIFYLILGVSFCVAQVVNLFELSIFNILLHASLGIFYCLILCEHNLYLYKRSKK</sequence>
<evidence type="ECO:0000313" key="2">
    <source>
        <dbReference type="EMBL" id="ARO46274.1"/>
    </source>
</evidence>
<name>A0A1W6QYA5_ENTFL</name>
<keyword evidence="1" id="KW-0812">Transmembrane</keyword>
<protein>
    <submittedName>
        <fullName evidence="2">Uncharacterized protein</fullName>
    </submittedName>
</protein>
<dbReference type="AlphaFoldDB" id="A0A1W6QYA5"/>
<dbReference type="EMBL" id="KY303941">
    <property type="protein sequence ID" value="ARO46274.1"/>
    <property type="molecule type" value="Genomic_DNA"/>
</dbReference>
<keyword evidence="2" id="KW-0614">Plasmid</keyword>
<keyword evidence="1" id="KW-1133">Transmembrane helix</keyword>
<feature type="transmembrane region" description="Helical" evidence="1">
    <location>
        <begin position="51"/>
        <end position="69"/>
    </location>
</feature>